<dbReference type="Proteomes" id="UP000434580">
    <property type="component" value="Unassembled WGS sequence"/>
</dbReference>
<feature type="compositionally biased region" description="Basic and acidic residues" evidence="1">
    <location>
        <begin position="4133"/>
        <end position="4152"/>
    </location>
</feature>
<feature type="region of interest" description="Disordered" evidence="1">
    <location>
        <begin position="4133"/>
        <end position="4200"/>
    </location>
</feature>
<dbReference type="InterPro" id="IPR024769">
    <property type="entry name" value="TcdA/TcdB_pore_forming"/>
</dbReference>
<protein>
    <submittedName>
        <fullName evidence="4">Toxin B</fullName>
        <ecNumber evidence="4">3.4.22.-</ecNumber>
    </submittedName>
</protein>
<dbReference type="EC" id="3.4.22.-" evidence="4"/>
<keyword evidence="4" id="KW-0378">Hydrolase</keyword>
<reference evidence="4 5" key="1">
    <citation type="submission" date="2019-11" db="EMBL/GenBank/DDBJ databases">
        <authorList>
            <person name="Holert J."/>
        </authorList>
    </citation>
    <scope>NUCLEOTIDE SEQUENCE [LARGE SCALE GENOMIC DNA]</scope>
    <source>
        <strain evidence="4">BC5_2</strain>
    </source>
</reference>
<feature type="compositionally biased region" description="Basic and acidic residues" evidence="1">
    <location>
        <begin position="4173"/>
        <end position="4188"/>
    </location>
</feature>
<evidence type="ECO:0000256" key="2">
    <source>
        <dbReference type="SAM" id="Phobius"/>
    </source>
</evidence>
<keyword evidence="2" id="KW-0472">Membrane</keyword>
<feature type="compositionally biased region" description="Polar residues" evidence="1">
    <location>
        <begin position="2331"/>
        <end position="2346"/>
    </location>
</feature>
<evidence type="ECO:0000313" key="5">
    <source>
        <dbReference type="Proteomes" id="UP000434580"/>
    </source>
</evidence>
<feature type="region of interest" description="Disordered" evidence="1">
    <location>
        <begin position="2296"/>
        <end position="2380"/>
    </location>
</feature>
<keyword evidence="2" id="KW-0812">Transmembrane</keyword>
<proteinExistence type="predicted"/>
<evidence type="ECO:0000256" key="1">
    <source>
        <dbReference type="SAM" id="MobiDB-lite"/>
    </source>
</evidence>
<dbReference type="GO" id="GO:0016787">
    <property type="term" value="F:hydrolase activity"/>
    <property type="evidence" value="ECO:0007669"/>
    <property type="project" value="UniProtKB-KW"/>
</dbReference>
<name>A0A5S9QSU4_9GAMM</name>
<evidence type="ECO:0000259" key="3">
    <source>
        <dbReference type="Pfam" id="PF12920"/>
    </source>
</evidence>
<feature type="transmembrane region" description="Helical" evidence="2">
    <location>
        <begin position="2662"/>
        <end position="2683"/>
    </location>
</feature>
<dbReference type="Pfam" id="PF12920">
    <property type="entry name" value="TcdA_TcdB_pore"/>
    <property type="match status" value="1"/>
</dbReference>
<dbReference type="EMBL" id="CACSII010000022">
    <property type="protein sequence ID" value="CAA0122388.1"/>
    <property type="molecule type" value="Genomic_DNA"/>
</dbReference>
<dbReference type="OrthoDB" id="9790247at2"/>
<feature type="domain" description="TcdA/TcdB toxin pore forming" evidence="3">
    <location>
        <begin position="2429"/>
        <end position="3067"/>
    </location>
</feature>
<dbReference type="Gene3D" id="2.60.120.260">
    <property type="entry name" value="Galactose-binding domain-like"/>
    <property type="match status" value="1"/>
</dbReference>
<organism evidence="4 5">
    <name type="scientific">BD1-7 clade bacterium</name>
    <dbReference type="NCBI Taxonomy" id="2029982"/>
    <lineage>
        <taxon>Bacteria</taxon>
        <taxon>Pseudomonadati</taxon>
        <taxon>Pseudomonadota</taxon>
        <taxon>Gammaproteobacteria</taxon>
        <taxon>Cellvibrionales</taxon>
        <taxon>Spongiibacteraceae</taxon>
        <taxon>BD1-7 clade</taxon>
    </lineage>
</organism>
<keyword evidence="2" id="KW-1133">Transmembrane helix</keyword>
<feature type="transmembrane region" description="Helical" evidence="2">
    <location>
        <begin position="2690"/>
        <end position="2714"/>
    </location>
</feature>
<feature type="compositionally biased region" description="Low complexity" evidence="1">
    <location>
        <begin position="2308"/>
        <end position="2322"/>
    </location>
</feature>
<evidence type="ECO:0000313" key="4">
    <source>
        <dbReference type="EMBL" id="CAA0122388.1"/>
    </source>
</evidence>
<sequence length="4200" mass="455410">MDRIQLFGCTPRYETAQFAIIGGSQHIFGTGQASRRAVVIAHSEGDSALEAHGISEHCFRVPESFALIRHLAPAGHRLLSSNVLFTLLENVQGFDAVSGGEQSSDIELWPVALDEYQDLAALHPADNLEYDLILLKQPMSLSALVQKDSIHTQYNQLDLHVCRNGDRDSPVYYLQVPQPPLVQQQTIEWRSFGVGKNGVKVSNDTGYTKPGAEGFAKYANDYVTELSAAISYYRDPTNRLKVTTQDLEQFNKLNDYANGQLHHFAEEIAIGRQTGLFEPDLIERLNSFKRTVESGLASKDGKPVDLSLFATEKEAPPIPNVDIQARHEGLRGAVNAAYRAYDSLSEDQKQYAADSLGFTERDGRAIGDAYRMDASNSESLGHGEHVTYEQLNKLDRVFAGLSQVDEPDIHLNNAAQKISDYSSELTPRQQLERLQEPGFEVVAVGPTHDGEVYYNGGKSQNYEHAVETNVTGLILGYNGDKSQVSTSLDLLNAGFSSGSQSHTKGFAQDVYVASTLANQNTSRATKLYGTDQDGFVFGVTDDHSGSHSVSTLDSVNDGQVQSLVTSTIDGTRSRSVQIGEVHGQLQNVIAESSFATADGSGRAKSNELKIRLNDDDAVVFSSGVQQDVADGTGVYGVVSASEQSRRVPPIGWGSENSYRSSAGLPPRLLSTFDEQQPHSSFNFDYSKFASEGLPDLPTSSKHFRSYSEVFDFLADAHNRAVTATTALEAEQAFRGESGSAEVGVTSGSTNQALNNTLTTEKDFFLNNKEALGEALVYATYLETSNPALSKGLTTDDIVSRLKSAVSAATQEFQPIAEKGKTTNADGSIYVGVGREDAQRYGQALADNVVVEARRVFSSGLFTSSKPFAKKLTDALAAIDYNSIEGSTRRAASLTRPEGEFQLTDYNPDSIRVVNEFARRLGVADEPITIPSKEMIADVVSKYFDDAEKAAVLSTDAGNASNSVKFEAKSVLLEATNKALVSLEDNPGGTDLFVNGLLDYFQSDENAKISSLNQSAAKDVVNTLRVLENAQSINGAEIHLSEATRSRIINELGSSAGDGDILTINDASVIDGNVTYYSGNHEAVLSGAVPVFDGATSLDGYDQIKLNNGDVLYRSKKSGAESFQVSSELNERVSLLFNDRTDFTGQDFDFAVDYQRAVGPKLDGPAYDEDVAGLVSHKLGVLYDHLAQNVVDPNLRASYEHALNKTGNFVTSVKQAGDPDQLEQVYQALGDQYGEGQYEGHIQDVNWLQSDSVNASPEQLNASLDYFERRAELRPEIKGTRRPEAYDNRALLDDIATKYRQIGTALETSKEADQANVLSTYDALVERTKALLDQPNYRDNKVDFLEALNSRFEDKTLFSEALEGQFSFSSKDIDKLKADIANDTDPGVNLGRYDSLNSQRGVAEASAFLTSLRDTPESVREQSLDIVKDQLKVTGRYYKKLNETTKALNQQHTSQFDPDAVGIKEKNPEHTLDFPPDELVSRIVRGAENALISDSITGHDASSFVEALLKFVDTAGSDATANTTTDGSNPLEDINHQFFDTESNGAPVAENLKQLGIIKFIDQIESVNGNKLNLSPELREAWANQRAKVGGTTVTDRDAPTIDTIKLEKNADGSNRIVYLDESDNALNPTTTPIIDGDTRAPGYLTVGLEDGRTTLINFADSKQRFNVSEKAKTSIDWLSSDSTVSDPQAVDFAFDYTRAALESGQSRITQGKFADSVASKIKSLVANGDESSSTLQALLEKTSDYAQSSESARLRVVDALGDAFDGDTSSLFSEVDANSNNLRAELRQVFPELNPDLKTQTDAFKGFAEHIGEKDFGDFVEKGSLDAYSRTIDAYRQLVSKGDESHTFSAAEQQRIITGFDDAIRSLAESGVDTSVPVQALADFVGTLPIGDQEASRLLPHALSETESIEGHTLLVSDKARQALADVASGDISSGRGVNYLNQISVNGNDIDVYSKASSEIVLRDAPKVISGQTPEGFSRFSLKDGGFALVPKGGQGDAFVYSPELTRQIDGLASASASDTPDILKSSFDYYRALSQEPGSGYTSSDFNQQLSTRMADLVKNEGVKGDNFGALRDKTYGYLENLQQNNPEGYESALRSIDAEFNLPGNQQDYYKTFGGVLLSEVKKHLQANHERLTGLETKAVENIIAISEDVGLPRDPSQILDRFKGENELAAFKESLSTEKYGELVSHLDLLKSLQNVGDDEKLVLSEFDDALTDRPTDQSKSQTSADLLRNISTDAPDTFEELPDALVEKIGELIKRTSAQSDKLDSDVIGHVISAEHGLDESTRAGYQTILKDGYRPPKDSIATSTTSTTPTQSDSSSPIIAGGEDSTATKVPTITDPNGVSSDKDPVSGGTDDVANKPLTDNPTAVAEPGDTNTRTATVGEIDRTFGSDSEFFRRAVNDAISARDDAATRSAYQYKRGEEVARRFDDAVTNIREENGLGDRYVPILSETRKVKSGGYEVTFVDRATQKLKTITTEDSGISDAAKLIDDTIEERLKTSSVEGNANEVSNESVSRLLEHGEVEGSGVSTLNSAFAIQAAFSYFQHKDLEGDASSSHLADVLKAHEYVNLARVGYGVALDGVHVVQLVNSIAKSGETAAEETLRAGSTAVGAVAETAAGALDGVFGLVSTGFDIYELTQAHTDREKAIVGVQLGFDTGTVVLGGISTGLSIASVAGSAAIASTAAAAGAVLGGVGVIFAGVGIGIGALVSVYSEVEADAAHVGELFDGWGQTYKQGGFTYDSKHKALKPVGDGVIDNLDLNTGVVTFGDQTIYQSHHGKTGSGKQNYFFWSGDMPEEDRSKAPLKIRETWGYAKTHNLGDAAKNADIVYLPIGVQTSTIGYEYNTLPGQLTQHKKGFDFLRDLEKYKTFDYDFVVAVPEYGIDTVNFNYEKHNVKVELGTKDRTIAVPDIPSPFVGKLSYSLYGQGAQYTISLNNHANLDTAQRGDKASTYIIDSSHVSSQTTKITDGAVVVGNSSIWFHDRGTANVLISSYYDGDLFKPDFAHHKEIAVLVNGETLNKDKTGSSGNARSDLQTHLDHLGQQGKLGEFTQISNYHSPDGHVEPVIIYRPSDHDYLKILGKSGDDVLLVDREKNTIVKLNKMFTEQHGEYQLPGIEGKHEITGVNGDNGLVVQVEQTTADGQKAKLLFNYEDKHFVLHSISGDSALIDALKQDPANSLTTIRDRFAGPVSIAPWLSVRDTADHVAPVNIRTSDGLVFQPNTDQNLDSLSVITPGVVANSQVATGYSTNLHGSVYFVDSTPYNLAQARSEITGHQASATYDISSLNFSESDTKSSHTLGDFLGTNAVASGDGNHNHDKAVHTIQGQVYLTKGDHQLIFDHDDGFQLALGGRQVFKSDSWNAKDDGATFHAESDGFYKLDILYYEGAGASKLRLNIDGKDLNNTDFAGPNAALSKNLLVNGSFEDFVNTDPTYAPDPTQPFNHAYGEAAGWHGNQGKNGEKVRLFEDPYQFGPAAEGKNKLYAGAGTDTWQDVKLKAGQKYVITFKTAPMLVGSEGDFDVLWEGKKVSSVHVDSQSSFKPTESYADEDKEIALEANKKWVEHRIEVTATGDSSRLEFKGTSKYSFIDDVELVHGSMDDYNAVHGNADATLNGPVLLYDTKAKSIFKQDDLKSKPEKLIIGQSGSIDISQTVDIAYNTSKGLAAETHDGLSWIFNKLGEDRLTDVRADWISHHQDWLTDIDTLFNEQIGAPSLSQLASGDNVVRISGLSADADKKPILAFYDSVDKKLVIANTPGNTDDFSLLKVDSTGNNAWLLDLKTKHVYSQKIVSEDKIRASFDGAVLTSNVHREDTTHYVPHAVELFGGSKVTDLEYVDDTLKVTTAEGLVVDVTATKQTLVGLTDAWTAKHGHDLPDGYTPKNGVAIYAGGTDKTSINGWVFTDHENTFFAADKLPDSENKQLLGFNYARNQAYVTAFDKDPFKQTLYTVSPDGSVTKGDNFELAKVFEKEGKKTLLLKSSDGEHDVSVPVVDDVSYLLLSGGEGKDTFTVNNDALRQYKHIALDSFEENGTDKPDVVVFKGVVDANAFQATVSDGDVFLIDKKSARSFEFDNVVDPETDKVIDDVTIRSLGLPDLKVSDVVKSLLDKQTTGNVAERVKHAANDSVNLGNIYLKKLEASSADTHDSDSKSTSKNDKAETATPTESDVNKLVQAMASMKSQDDAELKDDRHKDEGSLGSITDDPHAH</sequence>
<accession>A0A5S9QSU4</accession>
<gene>
    <name evidence="4" type="primary">toxB_3</name>
    <name evidence="4" type="ORF">DPBNPPHM_02847</name>
</gene>